<sequence length="465" mass="55384">MKGGPVEWDQIFRLRHFSLGKYVAVEKEQDTDIDTDSCFNLEDKQNDNSLLQFSDSDSSIVMLRLKDNCKNYDVLKFYKANLNEIQETSFLVSYFPIMKKTLSILTDLATKDYKKIYQDKNIKFSKKITSLKKVLQDLTRFCSNQFLISSLNRQNVLEEQYFINILIVILYKKYLDLIRKKKRLWIYGYKYLDQQFKNYILQLFKQMTDFVQVAQRIQSDNDKKQLQSYIGEKFEVIKMIYQLLICIWKDNYQKEEYVQEKLLQTVIVKKRVLSIQEKKVRSLNYNQIQQNQQKTLIQFDVINLINRKYIYSEILQPLITFLEYDKNNYILFYLMNFQREEALKRAKNSNKLISTMKGIVTGAIDVGRAIVNVFEEEFAIKDSKSIEFNFFNDGQDKDKKQHQSYKQDCKLIDLLLQKTQGEESYKLNTPKLKQIFSLRYLVNLGAEENDEFIEGYCRNGTKDAI</sequence>
<gene>
    <name evidence="1" type="ORF">PSON_ATCC_30995.1.T1360030</name>
</gene>
<protein>
    <submittedName>
        <fullName evidence="1">Uncharacterized protein</fullName>
    </submittedName>
</protein>
<dbReference type="OrthoDB" id="76898at2759"/>
<dbReference type="Proteomes" id="UP000692954">
    <property type="component" value="Unassembled WGS sequence"/>
</dbReference>
<dbReference type="EMBL" id="CAJJDN010000136">
    <property type="protein sequence ID" value="CAD8122041.1"/>
    <property type="molecule type" value="Genomic_DNA"/>
</dbReference>
<evidence type="ECO:0000313" key="2">
    <source>
        <dbReference type="Proteomes" id="UP000692954"/>
    </source>
</evidence>
<comment type="caution">
    <text evidence="1">The sequence shown here is derived from an EMBL/GenBank/DDBJ whole genome shotgun (WGS) entry which is preliminary data.</text>
</comment>
<keyword evidence="2" id="KW-1185">Reference proteome</keyword>
<accession>A0A8S1R1R0</accession>
<evidence type="ECO:0000313" key="1">
    <source>
        <dbReference type="EMBL" id="CAD8122041.1"/>
    </source>
</evidence>
<reference evidence="1" key="1">
    <citation type="submission" date="2021-01" db="EMBL/GenBank/DDBJ databases">
        <authorList>
            <consortium name="Genoscope - CEA"/>
            <person name="William W."/>
        </authorList>
    </citation>
    <scope>NUCLEOTIDE SEQUENCE</scope>
</reference>
<organism evidence="1 2">
    <name type="scientific">Paramecium sonneborni</name>
    <dbReference type="NCBI Taxonomy" id="65129"/>
    <lineage>
        <taxon>Eukaryota</taxon>
        <taxon>Sar</taxon>
        <taxon>Alveolata</taxon>
        <taxon>Ciliophora</taxon>
        <taxon>Intramacronucleata</taxon>
        <taxon>Oligohymenophorea</taxon>
        <taxon>Peniculida</taxon>
        <taxon>Parameciidae</taxon>
        <taxon>Paramecium</taxon>
    </lineage>
</organism>
<proteinExistence type="predicted"/>
<dbReference type="AlphaFoldDB" id="A0A8S1R1R0"/>
<name>A0A8S1R1R0_9CILI</name>